<dbReference type="PANTHER" id="PTHR42833">
    <property type="entry name" value="URIDYLATE KINASE"/>
    <property type="match status" value="1"/>
</dbReference>
<protein>
    <submittedName>
        <fullName evidence="1">Uncharacterized protein</fullName>
    </submittedName>
</protein>
<dbReference type="STRING" id="888268.A0A1E5W576"/>
<proteinExistence type="predicted"/>
<dbReference type="InterPro" id="IPR036393">
    <property type="entry name" value="AceGlu_kinase-like_sf"/>
</dbReference>
<dbReference type="Proteomes" id="UP000095767">
    <property type="component" value="Unassembled WGS sequence"/>
</dbReference>
<dbReference type="SUPFAM" id="SSF53633">
    <property type="entry name" value="Carbamate kinase-like"/>
    <property type="match status" value="1"/>
</dbReference>
<dbReference type="EMBL" id="LWDX02021193">
    <property type="protein sequence ID" value="OEL32430.1"/>
    <property type="molecule type" value="Genomic_DNA"/>
</dbReference>
<dbReference type="AlphaFoldDB" id="A0A1E5W576"/>
<dbReference type="Gene3D" id="3.40.1160.10">
    <property type="entry name" value="Acetylglutamate kinase-like"/>
    <property type="match status" value="1"/>
</dbReference>
<sequence length="283" mass="29908">MGSTGNNVCLGLDDDYFGLLGDDDPRPPPLPQGFSIPRKPPVNAAAHFCETQTPGPSDYHAAAAKHIGGGAAVEEHCDVGCVVVGGCVVGAAHYGQHTSGEWSDGAISSLLDNNTELLEHLHGGNFLGHDAKTGHQQQQNDKRLGPLLHRRWKMALLKIGGSVLAGSASENVDPKVAFVVGNRNIYCGDTWAAETGIDRAATCPIRKMASVMNAVLLGASLEKLDIEARVQTALVMHDAIELYTRGRAMHHLEKGRVVILGWIGAETGNPLLTTDTAAALKGF</sequence>
<dbReference type="PANTHER" id="PTHR42833:SF1">
    <property type="entry name" value="UMP KINASE"/>
    <property type="match status" value="1"/>
</dbReference>
<dbReference type="GO" id="GO:0033862">
    <property type="term" value="F:UMP kinase activity"/>
    <property type="evidence" value="ECO:0007669"/>
    <property type="project" value="TreeGrafter"/>
</dbReference>
<comment type="caution">
    <text evidence="1">The sequence shown here is derived from an EMBL/GenBank/DDBJ whole genome shotgun (WGS) entry which is preliminary data.</text>
</comment>
<keyword evidence="2" id="KW-1185">Reference proteome</keyword>
<gene>
    <name evidence="1" type="ORF">BAE44_0006551</name>
</gene>
<evidence type="ECO:0000313" key="1">
    <source>
        <dbReference type="EMBL" id="OEL32430.1"/>
    </source>
</evidence>
<reference evidence="1 2" key="1">
    <citation type="submission" date="2016-09" db="EMBL/GenBank/DDBJ databases">
        <title>The draft genome of Dichanthelium oligosanthes: A C3 panicoid grass species.</title>
        <authorList>
            <person name="Studer A.J."/>
            <person name="Schnable J.C."/>
            <person name="Brutnell T.P."/>
        </authorList>
    </citation>
    <scope>NUCLEOTIDE SEQUENCE [LARGE SCALE GENOMIC DNA]</scope>
    <source>
        <strain evidence="2">cv. Kellogg 1175</strain>
        <tissue evidence="1">Leaf</tissue>
    </source>
</reference>
<evidence type="ECO:0000313" key="2">
    <source>
        <dbReference type="Proteomes" id="UP000095767"/>
    </source>
</evidence>
<name>A0A1E5W576_9POAL</name>
<dbReference type="GO" id="GO:0006225">
    <property type="term" value="P:UDP biosynthetic process"/>
    <property type="evidence" value="ECO:0007669"/>
    <property type="project" value="TreeGrafter"/>
</dbReference>
<organism evidence="1 2">
    <name type="scientific">Dichanthelium oligosanthes</name>
    <dbReference type="NCBI Taxonomy" id="888268"/>
    <lineage>
        <taxon>Eukaryota</taxon>
        <taxon>Viridiplantae</taxon>
        <taxon>Streptophyta</taxon>
        <taxon>Embryophyta</taxon>
        <taxon>Tracheophyta</taxon>
        <taxon>Spermatophyta</taxon>
        <taxon>Magnoliopsida</taxon>
        <taxon>Liliopsida</taxon>
        <taxon>Poales</taxon>
        <taxon>Poaceae</taxon>
        <taxon>PACMAD clade</taxon>
        <taxon>Panicoideae</taxon>
        <taxon>Panicodae</taxon>
        <taxon>Paniceae</taxon>
        <taxon>Dichantheliinae</taxon>
        <taxon>Dichanthelium</taxon>
    </lineage>
</organism>
<accession>A0A1E5W576</accession>
<dbReference type="OrthoDB" id="409889at2759"/>